<feature type="transmembrane region" description="Helical" evidence="7">
    <location>
        <begin position="167"/>
        <end position="187"/>
    </location>
</feature>
<accession>A0A8T3VIJ8</accession>
<dbReference type="InterPro" id="IPR045018">
    <property type="entry name" value="Azg-like"/>
</dbReference>
<feature type="transmembrane region" description="Helical" evidence="7">
    <location>
        <begin position="296"/>
        <end position="318"/>
    </location>
</feature>
<dbReference type="GO" id="GO:0005886">
    <property type="term" value="C:plasma membrane"/>
    <property type="evidence" value="ECO:0007669"/>
    <property type="project" value="TreeGrafter"/>
</dbReference>
<feature type="transmembrane region" description="Helical" evidence="7">
    <location>
        <begin position="354"/>
        <end position="372"/>
    </location>
</feature>
<proteinExistence type="inferred from homology"/>
<evidence type="ECO:0000256" key="4">
    <source>
        <dbReference type="ARBA" id="ARBA00022692"/>
    </source>
</evidence>
<comment type="subcellular location">
    <subcellularLocation>
        <location evidence="1">Endomembrane system</location>
        <topology evidence="1">Multi-pass membrane protein</topology>
    </subcellularLocation>
</comment>
<feature type="transmembrane region" description="Helical" evidence="7">
    <location>
        <begin position="20"/>
        <end position="38"/>
    </location>
</feature>
<dbReference type="RefSeq" id="WP_303737575.1">
    <property type="nucleotide sequence ID" value="NZ_SUTE01000078.1"/>
</dbReference>
<evidence type="ECO:0000256" key="6">
    <source>
        <dbReference type="ARBA" id="ARBA00023136"/>
    </source>
</evidence>
<keyword evidence="5 7" id="KW-1133">Transmembrane helix</keyword>
<feature type="transmembrane region" description="Helical" evidence="7">
    <location>
        <begin position="384"/>
        <end position="416"/>
    </location>
</feature>
<dbReference type="AlphaFoldDB" id="A0A8T3VIJ8"/>
<dbReference type="Proteomes" id="UP000762703">
    <property type="component" value="Unassembled WGS sequence"/>
</dbReference>
<evidence type="ECO:0000313" key="9">
    <source>
        <dbReference type="Proteomes" id="UP000762703"/>
    </source>
</evidence>
<feature type="transmembrane region" description="Helical" evidence="7">
    <location>
        <begin position="194"/>
        <end position="215"/>
    </location>
</feature>
<feature type="transmembrane region" description="Helical" evidence="7">
    <location>
        <begin position="75"/>
        <end position="94"/>
    </location>
</feature>
<feature type="transmembrane region" description="Helical" evidence="7">
    <location>
        <begin position="257"/>
        <end position="276"/>
    </location>
</feature>
<feature type="transmembrane region" description="Helical" evidence="7">
    <location>
        <begin position="50"/>
        <end position="68"/>
    </location>
</feature>
<evidence type="ECO:0000256" key="5">
    <source>
        <dbReference type="ARBA" id="ARBA00022989"/>
    </source>
</evidence>
<evidence type="ECO:0000313" key="8">
    <source>
        <dbReference type="EMBL" id="MBE6505926.1"/>
    </source>
</evidence>
<evidence type="ECO:0000256" key="7">
    <source>
        <dbReference type="SAM" id="Phobius"/>
    </source>
</evidence>
<feature type="transmembrane region" description="Helical" evidence="7">
    <location>
        <begin position="428"/>
        <end position="444"/>
    </location>
</feature>
<feature type="transmembrane region" description="Helical" evidence="7">
    <location>
        <begin position="131"/>
        <end position="155"/>
    </location>
</feature>
<dbReference type="PANTHER" id="PTHR43337">
    <property type="entry name" value="XANTHINE/URACIL PERMEASE C887.17-RELATED"/>
    <property type="match status" value="1"/>
</dbReference>
<feature type="transmembrane region" description="Helical" evidence="7">
    <location>
        <begin position="330"/>
        <end position="348"/>
    </location>
</feature>
<evidence type="ECO:0000256" key="2">
    <source>
        <dbReference type="ARBA" id="ARBA00005697"/>
    </source>
</evidence>
<dbReference type="EMBL" id="SUTE01000078">
    <property type="protein sequence ID" value="MBE6505926.1"/>
    <property type="molecule type" value="Genomic_DNA"/>
</dbReference>
<gene>
    <name evidence="8" type="ORF">E7Z73_09390</name>
</gene>
<dbReference type="PANTHER" id="PTHR43337:SF1">
    <property type="entry name" value="XANTHINE_URACIL PERMEASE C887.17-RELATED"/>
    <property type="match status" value="1"/>
</dbReference>
<dbReference type="GO" id="GO:0012505">
    <property type="term" value="C:endomembrane system"/>
    <property type="evidence" value="ECO:0007669"/>
    <property type="project" value="UniProtKB-SubCell"/>
</dbReference>
<keyword evidence="4 7" id="KW-0812">Transmembrane</keyword>
<name>A0A8T3VIJ8_9EURY</name>
<evidence type="ECO:0000256" key="3">
    <source>
        <dbReference type="ARBA" id="ARBA00022448"/>
    </source>
</evidence>
<dbReference type="GO" id="GO:0005345">
    <property type="term" value="F:purine nucleobase transmembrane transporter activity"/>
    <property type="evidence" value="ECO:0007669"/>
    <property type="project" value="TreeGrafter"/>
</dbReference>
<dbReference type="Pfam" id="PF00860">
    <property type="entry name" value="Xan_ur_permease"/>
    <property type="match status" value="1"/>
</dbReference>
<evidence type="ECO:0000256" key="1">
    <source>
        <dbReference type="ARBA" id="ARBA00004127"/>
    </source>
</evidence>
<comment type="caution">
    <text evidence="8">The sequence shown here is derived from an EMBL/GenBank/DDBJ whole genome shotgun (WGS) entry which is preliminary data.</text>
</comment>
<comment type="similarity">
    <text evidence="2">Belongs to the nucleobase:cation symporter-2 (NCS2) (TC 2.A.40) family. Azg-like subfamily.</text>
</comment>
<keyword evidence="3" id="KW-0813">Transport</keyword>
<sequence length="445" mass="46878">MLNKFFKLDENNTNLKTEFLAGLTTFLAMAYILGVNPTLLSQGGMPSTGVFFATALASGISCIIMGLISKYPVGIAPGMGIIPVFTYTIIISMGNTWETALAAVFVSSILFLLITISGLREIILNAIPLDLKFAIGAGIGFFLAFVGLKGAGIIVGDSSTLVAMGNISSAPALLAVIGVMITLILYLKKVHTSVFLGLVITSILGVIFTLFGFGAGNALMPSIPTEFISFNFDMSLVGAFTKGFGQLFSNIPNLLTIIFSLLFVTFFDTTGTLIPLANQCGFIDEEGNAEGIDRAFLADALSGIIGAVLGTSTLNAYVESATGIGLGGRTGLTAIFIGIFFLLSLVFAPTVLSLFTSSVTAAALVIVGILMATQLKEVDWNNMVMASSVFITTIMMILTYSITIGISWGFITYAIASLATGKTKEFKPITWLLIIVFAVSLFLGL</sequence>
<feature type="transmembrane region" description="Helical" evidence="7">
    <location>
        <begin position="100"/>
        <end position="119"/>
    </location>
</feature>
<dbReference type="InterPro" id="IPR006043">
    <property type="entry name" value="NCS2"/>
</dbReference>
<keyword evidence="6 7" id="KW-0472">Membrane</keyword>
<protein>
    <submittedName>
        <fullName evidence="8">NCS2 family permease</fullName>
    </submittedName>
</protein>
<reference evidence="8" key="1">
    <citation type="submission" date="2019-04" db="EMBL/GenBank/DDBJ databases">
        <title>Evolution of Biomass-Degrading Anaerobic Consortia Revealed by Metagenomics.</title>
        <authorList>
            <person name="Peng X."/>
        </authorList>
    </citation>
    <scope>NUCLEOTIDE SEQUENCE</scope>
    <source>
        <strain evidence="8">SIG12</strain>
    </source>
</reference>
<organism evidence="8 9">
    <name type="scientific">Methanobrevibacter millerae</name>
    <dbReference type="NCBI Taxonomy" id="230361"/>
    <lineage>
        <taxon>Archaea</taxon>
        <taxon>Methanobacteriati</taxon>
        <taxon>Methanobacteriota</taxon>
        <taxon>Methanomada group</taxon>
        <taxon>Methanobacteria</taxon>
        <taxon>Methanobacteriales</taxon>
        <taxon>Methanobacteriaceae</taxon>
        <taxon>Methanobrevibacter</taxon>
    </lineage>
</organism>